<name>A0AAD8WAG8_LOLMU</name>
<feature type="compositionally biased region" description="Acidic residues" evidence="1">
    <location>
        <begin position="420"/>
        <end position="432"/>
    </location>
</feature>
<accession>A0AAD8WAG8</accession>
<feature type="domain" description="Retrotransposon gag" evidence="2">
    <location>
        <begin position="221"/>
        <end position="309"/>
    </location>
</feature>
<dbReference type="CDD" id="cd00303">
    <property type="entry name" value="retropepsin_like"/>
    <property type="match status" value="1"/>
</dbReference>
<organism evidence="3 4">
    <name type="scientific">Lolium multiflorum</name>
    <name type="common">Italian ryegrass</name>
    <name type="synonym">Lolium perenne subsp. multiflorum</name>
    <dbReference type="NCBI Taxonomy" id="4521"/>
    <lineage>
        <taxon>Eukaryota</taxon>
        <taxon>Viridiplantae</taxon>
        <taxon>Streptophyta</taxon>
        <taxon>Embryophyta</taxon>
        <taxon>Tracheophyta</taxon>
        <taxon>Spermatophyta</taxon>
        <taxon>Magnoliopsida</taxon>
        <taxon>Liliopsida</taxon>
        <taxon>Poales</taxon>
        <taxon>Poaceae</taxon>
        <taxon>BOP clade</taxon>
        <taxon>Pooideae</taxon>
        <taxon>Poodae</taxon>
        <taxon>Poeae</taxon>
        <taxon>Poeae Chloroplast Group 2 (Poeae type)</taxon>
        <taxon>Loliodinae</taxon>
        <taxon>Loliinae</taxon>
        <taxon>Lolium</taxon>
    </lineage>
</organism>
<reference evidence="3" key="1">
    <citation type="submission" date="2023-07" db="EMBL/GenBank/DDBJ databases">
        <title>A chromosome-level genome assembly of Lolium multiflorum.</title>
        <authorList>
            <person name="Chen Y."/>
            <person name="Copetti D."/>
            <person name="Kolliker R."/>
            <person name="Studer B."/>
        </authorList>
    </citation>
    <scope>NUCLEOTIDE SEQUENCE</scope>
    <source>
        <strain evidence="3">02402/16</strain>
        <tissue evidence="3">Leaf</tissue>
    </source>
</reference>
<dbReference type="PANTHER" id="PTHR33223">
    <property type="entry name" value="CCHC-TYPE DOMAIN-CONTAINING PROTEIN"/>
    <property type="match status" value="1"/>
</dbReference>
<dbReference type="EMBL" id="JAUUTY010000004">
    <property type="protein sequence ID" value="KAK1646892.1"/>
    <property type="molecule type" value="Genomic_DNA"/>
</dbReference>
<evidence type="ECO:0000313" key="3">
    <source>
        <dbReference type="EMBL" id="KAK1646892.1"/>
    </source>
</evidence>
<feature type="region of interest" description="Disordered" evidence="1">
    <location>
        <begin position="94"/>
        <end position="187"/>
    </location>
</feature>
<feature type="compositionally biased region" description="Basic residues" evidence="1">
    <location>
        <begin position="397"/>
        <end position="413"/>
    </location>
</feature>
<comment type="caution">
    <text evidence="3">The sequence shown here is derived from an EMBL/GenBank/DDBJ whole genome shotgun (WGS) entry which is preliminary data.</text>
</comment>
<evidence type="ECO:0000259" key="2">
    <source>
        <dbReference type="Pfam" id="PF03732"/>
    </source>
</evidence>
<dbReference type="PANTHER" id="PTHR33223:SF10">
    <property type="entry name" value="AMINOTRANSFERASE-LIKE PLANT MOBILE DOMAIN-CONTAINING PROTEIN"/>
    <property type="match status" value="1"/>
</dbReference>
<sequence length="620" mass="67692">MRCILAETSTVFHRHHPELRVLRYPLDVAVLPETPGPMGQVESTSATACQHLETGTGSVRRSNAEAGIKTASLSLVGIKNATLSLAEAKDAIRNQGGAGTRSTHLSHAGAGTRRRPPPRGKEPPAGASRGSHATSPKAEDHLTGPLGSPSPPPSGGGGGGGGRGRRSMIREEPKPRSLNLKLPGNLKHYDGSERPDTWIEDYYNAVTFAGGTPNIACRMLQLYLIGPARVWLSDLEENTIFCWLDLKKAFENHFRGTYKRPATTSDLQACIQKKGETSRSFLTRWLATRNECENVDNRTAMHAFIGGLQRGGLLRHKLTCLVNANKLTLDEMINIASDHTAADDDAGGDLAATAIPLHQQKKNRDNGVSNSNKRKNPPEDQKGGGSDMVAMTFQRGGYKRARKHRPRGKGGKGKNKDKEEDSSEAMDEDDASPEPKEGTAANKSNPFGRKSVGTYHTFLGTPTVRAKKSALRILNATVPAVPQYVKWSEKACTFDRSDHPAVIPKECYALVVSPRIDGYDFSKCLMDGGASLNIMYLETLEKMNLTKEQLKHSTTEFHGVVPGKKANSLGSIKLPVAFGDVNNYREEMITFEVVPFKSSYHVIFGRPTYHKFHASMLHLQ</sequence>
<keyword evidence="4" id="KW-1185">Reference proteome</keyword>
<feature type="region of interest" description="Disordered" evidence="1">
    <location>
        <begin position="354"/>
        <end position="454"/>
    </location>
</feature>
<dbReference type="Gene3D" id="2.40.70.10">
    <property type="entry name" value="Acid Proteases"/>
    <property type="match status" value="1"/>
</dbReference>
<protein>
    <recommendedName>
        <fullName evidence="2">Retrotransposon gag domain-containing protein</fullName>
    </recommendedName>
</protein>
<gene>
    <name evidence="3" type="ORF">QYE76_064697</name>
</gene>
<dbReference type="InterPro" id="IPR005162">
    <property type="entry name" value="Retrotrans_gag_dom"/>
</dbReference>
<evidence type="ECO:0000256" key="1">
    <source>
        <dbReference type="SAM" id="MobiDB-lite"/>
    </source>
</evidence>
<dbReference type="InterPro" id="IPR021109">
    <property type="entry name" value="Peptidase_aspartic_dom_sf"/>
</dbReference>
<dbReference type="Proteomes" id="UP001231189">
    <property type="component" value="Unassembled WGS sequence"/>
</dbReference>
<dbReference type="Pfam" id="PF03732">
    <property type="entry name" value="Retrotrans_gag"/>
    <property type="match status" value="1"/>
</dbReference>
<evidence type="ECO:0000313" key="4">
    <source>
        <dbReference type="Proteomes" id="UP001231189"/>
    </source>
</evidence>
<dbReference type="AlphaFoldDB" id="A0AAD8WAG8"/>
<proteinExistence type="predicted"/>